<feature type="region of interest" description="Disordered" evidence="7">
    <location>
        <begin position="314"/>
        <end position="336"/>
    </location>
</feature>
<keyword evidence="5" id="KW-0128">Catecholamine metabolism</keyword>
<evidence type="ECO:0000256" key="5">
    <source>
        <dbReference type="ARBA" id="ARBA00022939"/>
    </source>
</evidence>
<comment type="similarity">
    <text evidence="6">Belongs to the class I-like SAM-binding methyltransferase superfamily. Cation-dependent O-methyltransferase family.</text>
</comment>
<dbReference type="Proteomes" id="UP000737391">
    <property type="component" value="Unassembled WGS sequence"/>
</dbReference>
<dbReference type="GO" id="GO:0032259">
    <property type="term" value="P:methylation"/>
    <property type="evidence" value="ECO:0007669"/>
    <property type="project" value="UniProtKB-KW"/>
</dbReference>
<evidence type="ECO:0000313" key="9">
    <source>
        <dbReference type="Proteomes" id="UP000737391"/>
    </source>
</evidence>
<evidence type="ECO:0000256" key="7">
    <source>
        <dbReference type="SAM" id="MobiDB-lite"/>
    </source>
</evidence>
<dbReference type="SUPFAM" id="SSF53335">
    <property type="entry name" value="S-adenosyl-L-methionine-dependent methyltransferases"/>
    <property type="match status" value="1"/>
</dbReference>
<evidence type="ECO:0000256" key="6">
    <source>
        <dbReference type="ARBA" id="ARBA00023453"/>
    </source>
</evidence>
<dbReference type="InterPro" id="IPR002935">
    <property type="entry name" value="SAM_O-MeTrfase"/>
</dbReference>
<dbReference type="AlphaFoldDB" id="A0A9P5BAF6"/>
<dbReference type="Pfam" id="PF01596">
    <property type="entry name" value="Methyltransf_3"/>
    <property type="match status" value="1"/>
</dbReference>
<protein>
    <recommendedName>
        <fullName evidence="1">catechol O-methyltransferase</fullName>
        <ecNumber evidence="1">2.1.1.6</ecNumber>
    </recommendedName>
</protein>
<gene>
    <name evidence="8" type="ORF">FAGAP_4925</name>
</gene>
<comment type="caution">
    <text evidence="8">The sequence shown here is derived from an EMBL/GenBank/DDBJ whole genome shotgun (WGS) entry which is preliminary data.</text>
</comment>
<keyword evidence="3" id="KW-0808">Transferase</keyword>
<accession>A0A9P5BAF6</accession>
<dbReference type="InterPro" id="IPR029063">
    <property type="entry name" value="SAM-dependent_MTases_sf"/>
</dbReference>
<keyword evidence="2" id="KW-0489">Methyltransferase</keyword>
<reference evidence="8" key="1">
    <citation type="submission" date="2020-01" db="EMBL/GenBank/DDBJ databases">
        <title>Identification and distribution of gene clusters putatively required for synthesis of sphingolipid metabolism inhibitors in phylogenetically diverse species of the filamentous fungus Fusarium.</title>
        <authorList>
            <person name="Kim H.-S."/>
            <person name="Busman M."/>
            <person name="Brown D.W."/>
            <person name="Divon H."/>
            <person name="Uhlig S."/>
            <person name="Proctor R.H."/>
        </authorList>
    </citation>
    <scope>NUCLEOTIDE SEQUENCE</scope>
    <source>
        <strain evidence="8">NRRL 31653</strain>
    </source>
</reference>
<dbReference type="PANTHER" id="PTHR43836">
    <property type="entry name" value="CATECHOL O-METHYLTRANSFERASE 1-RELATED"/>
    <property type="match status" value="1"/>
</dbReference>
<evidence type="ECO:0000256" key="2">
    <source>
        <dbReference type="ARBA" id="ARBA00022603"/>
    </source>
</evidence>
<feature type="compositionally biased region" description="Basic and acidic residues" evidence="7">
    <location>
        <begin position="319"/>
        <end position="336"/>
    </location>
</feature>
<evidence type="ECO:0000256" key="3">
    <source>
        <dbReference type="ARBA" id="ARBA00022679"/>
    </source>
</evidence>
<keyword evidence="4" id="KW-0949">S-adenosyl-L-methionine</keyword>
<proteinExistence type="inferred from homology"/>
<dbReference type="GO" id="GO:0006584">
    <property type="term" value="P:catecholamine metabolic process"/>
    <property type="evidence" value="ECO:0007669"/>
    <property type="project" value="UniProtKB-KW"/>
</dbReference>
<dbReference type="Gene3D" id="3.40.50.150">
    <property type="entry name" value="Vaccinia Virus protein VP39"/>
    <property type="match status" value="1"/>
</dbReference>
<keyword evidence="9" id="KW-1185">Reference proteome</keyword>
<dbReference type="GO" id="GO:0008171">
    <property type="term" value="F:O-methyltransferase activity"/>
    <property type="evidence" value="ECO:0007669"/>
    <property type="project" value="InterPro"/>
</dbReference>
<dbReference type="EC" id="2.1.1.6" evidence="1"/>
<evidence type="ECO:0000313" key="8">
    <source>
        <dbReference type="EMBL" id="KAF4498912.1"/>
    </source>
</evidence>
<dbReference type="PROSITE" id="PS51682">
    <property type="entry name" value="SAM_OMT_I"/>
    <property type="match status" value="1"/>
</dbReference>
<dbReference type="PANTHER" id="PTHR43836:SF2">
    <property type="entry name" value="CATECHOL O-METHYLTRANSFERASE 1-RELATED"/>
    <property type="match status" value="1"/>
</dbReference>
<dbReference type="OrthoDB" id="5153231at2759"/>
<organism evidence="8 9">
    <name type="scientific">Fusarium agapanthi</name>
    <dbReference type="NCBI Taxonomy" id="1803897"/>
    <lineage>
        <taxon>Eukaryota</taxon>
        <taxon>Fungi</taxon>
        <taxon>Dikarya</taxon>
        <taxon>Ascomycota</taxon>
        <taxon>Pezizomycotina</taxon>
        <taxon>Sordariomycetes</taxon>
        <taxon>Hypocreomycetidae</taxon>
        <taxon>Hypocreales</taxon>
        <taxon>Nectriaceae</taxon>
        <taxon>Fusarium</taxon>
        <taxon>Fusarium fujikuroi species complex</taxon>
    </lineage>
</organism>
<dbReference type="EMBL" id="LUFC02000302">
    <property type="protein sequence ID" value="KAF4498912.1"/>
    <property type="molecule type" value="Genomic_DNA"/>
</dbReference>
<name>A0A9P5BAF6_9HYPO</name>
<evidence type="ECO:0000256" key="1">
    <source>
        <dbReference type="ARBA" id="ARBA00012880"/>
    </source>
</evidence>
<sequence length="813" mass="92339">MPSFDEKKAYVEQEETFFDDGREIELLHYIYGRSDIDELRGSPERVLQAIDEFGRTKKYLMNVGEDKGKILTDLIAEVKPKVMVELGGYVGYSTLLFANAVRKSGGTHYFSLERNPEFAAVITSLLDLSGLRDIARVMVGPSDAGLARLHANGTISKIDLMFLDHYKPAYTSDLKLCERLGLVGPGSVLAADNVIKPGNPPYLAYVRSSVAEKRVAKGGNEKDGFVDRTAKQYLQREGEERINEEEGDPNLVYESKLVHSFEPTGVPASLPIPPPPLVSLTILGRCRDYKMYRFEPHDSIVVFKPRNPHLPNPWAGKYMEPERIGPTDRESAKPRRPLEKGYHSECVHLVAKGLPFGDSVHRAIKDRTGYGIGYSELLPSTESARVYRLTKMFAQEFMPIVGYRLPLEICEYLINGVWSNKDFVGPQHATLRVTNSCSVWAQHVEFEGLQYIKSLSATRKSESDTKLFEATCDRVNVYFAEDCLGIRDVVITEYDNTPSLNQDKDLRWVGLKLRDLAMTKMEDAEAYYRRRRWAVLPNDLNISRLAPPQPECNFEVSNEPIRAVDWNLPGCCGYSVLIGRPYSQLADVSNEHKGDWFYVPLDREERIAELWRRIEDHGNMWYCYNTLIMRTNRGRSFVLGHRISGRARKVTCRPITTLSPTDSSRMLYCKTKQLKFWLGFERVKTWERHAICIPYPNPPTPTPFLLKQLLSSNAELRDVKAVAVCRNWRYSKDVGIVGMLLTYADGHQRSLGQLRLDYMEPPLTVSSDKIWLGSDKSENEPIPEGFWLSANKIKWFEATLNGKATRSGAVGST</sequence>
<evidence type="ECO:0000256" key="4">
    <source>
        <dbReference type="ARBA" id="ARBA00022691"/>
    </source>
</evidence>